<evidence type="ECO:0000259" key="2">
    <source>
        <dbReference type="Pfam" id="PF14343"/>
    </source>
</evidence>
<keyword evidence="3" id="KW-0645">Protease</keyword>
<keyword evidence="3" id="KW-0378">Hydrolase</keyword>
<feature type="signal peptide" evidence="1">
    <location>
        <begin position="1"/>
        <end position="22"/>
    </location>
</feature>
<sequence length="141" mass="15835">MKKAIILLLSLILFSCATSVKKNVKKPLFEILTEQSDGGANIRFFEILSEPNEITMLQNDEKLKHKINSNDIQNSNFIVLNLGEKTSEGYGVKVESVVETEKNIIITLKEISPDKNAISTQVITTPYTILKINSKKEIIIK</sequence>
<evidence type="ECO:0000313" key="3">
    <source>
        <dbReference type="EMBL" id="TDD95935.1"/>
    </source>
</evidence>
<dbReference type="GO" id="GO:0006508">
    <property type="term" value="P:proteolysis"/>
    <property type="evidence" value="ECO:0007669"/>
    <property type="project" value="UniProtKB-KW"/>
</dbReference>
<dbReference type="RefSeq" id="WP_132006489.1">
    <property type="nucleotide sequence ID" value="NZ_SMFK01000008.1"/>
</dbReference>
<dbReference type="GO" id="GO:0008233">
    <property type="term" value="F:peptidase activity"/>
    <property type="evidence" value="ECO:0007669"/>
    <property type="project" value="UniProtKB-KW"/>
</dbReference>
<evidence type="ECO:0000313" key="4">
    <source>
        <dbReference type="Proteomes" id="UP000295479"/>
    </source>
</evidence>
<organism evidence="3 4">
    <name type="scientific">Flavobacterium cellulosilyticum</name>
    <dbReference type="NCBI Taxonomy" id="2541731"/>
    <lineage>
        <taxon>Bacteria</taxon>
        <taxon>Pseudomonadati</taxon>
        <taxon>Bacteroidota</taxon>
        <taxon>Flavobacteriia</taxon>
        <taxon>Flavobacteriales</taxon>
        <taxon>Flavobacteriaceae</taxon>
        <taxon>Flavobacterium</taxon>
    </lineage>
</organism>
<name>A0A4R5C9K2_9FLAO</name>
<proteinExistence type="predicted"/>
<dbReference type="PROSITE" id="PS51257">
    <property type="entry name" value="PROKAR_LIPOPROTEIN"/>
    <property type="match status" value="1"/>
</dbReference>
<dbReference type="EMBL" id="SMFK01000008">
    <property type="protein sequence ID" value="TDD95935.1"/>
    <property type="molecule type" value="Genomic_DNA"/>
</dbReference>
<feature type="domain" description="PrcB C-terminal" evidence="2">
    <location>
        <begin position="77"/>
        <end position="133"/>
    </location>
</feature>
<dbReference type="AlphaFoldDB" id="A0A4R5C9K2"/>
<dbReference type="Proteomes" id="UP000295479">
    <property type="component" value="Unassembled WGS sequence"/>
</dbReference>
<dbReference type="Pfam" id="PF14343">
    <property type="entry name" value="PrcB_C"/>
    <property type="match status" value="1"/>
</dbReference>
<accession>A0A4R5C9K2</accession>
<dbReference type="OrthoDB" id="1377159at2"/>
<comment type="caution">
    <text evidence="3">The sequence shown here is derived from an EMBL/GenBank/DDBJ whole genome shotgun (WGS) entry which is preliminary data.</text>
</comment>
<reference evidence="3 4" key="1">
    <citation type="submission" date="2019-03" db="EMBL/GenBank/DDBJ databases">
        <title>Flavobacterium AR-3-4 sp. nov. isolated from arctic soil.</title>
        <authorList>
            <person name="Chaudhary D.K."/>
        </authorList>
    </citation>
    <scope>NUCLEOTIDE SEQUENCE [LARGE SCALE GENOMIC DNA]</scope>
    <source>
        <strain evidence="3 4">AR-3-4</strain>
    </source>
</reference>
<protein>
    <submittedName>
        <fullName evidence="3">Protease complex subunit PrcB family protein</fullName>
    </submittedName>
</protein>
<keyword evidence="1" id="KW-0732">Signal</keyword>
<feature type="chain" id="PRO_5020572557" evidence="1">
    <location>
        <begin position="23"/>
        <end position="141"/>
    </location>
</feature>
<keyword evidence="4" id="KW-1185">Reference proteome</keyword>
<evidence type="ECO:0000256" key="1">
    <source>
        <dbReference type="SAM" id="SignalP"/>
    </source>
</evidence>
<gene>
    <name evidence="3" type="ORF">E0F76_12560</name>
</gene>
<dbReference type="InterPro" id="IPR025748">
    <property type="entry name" value="PrcB_C_dom"/>
</dbReference>